<gene>
    <name evidence="2" type="ORF">ET445_03080</name>
</gene>
<dbReference type="OrthoDB" id="5186655at2"/>
<evidence type="ECO:0000313" key="2">
    <source>
        <dbReference type="EMBL" id="QAY72473.1"/>
    </source>
</evidence>
<feature type="region of interest" description="Disordered" evidence="1">
    <location>
        <begin position="133"/>
        <end position="154"/>
    </location>
</feature>
<sequence length="213" mass="23536">MQTSEPGFFDEEDAERRRRAIEEAEPYRVPQWGQAPEDEVPGRVLLDRTIARSERATLVLREIGVYSTGFEVVVDWVLRRRDESVSEWQRRAHGRAAFFGGEEGGGPRFGIVGPGGEKVPAVGFGTMRAAYGPDSDPNDAPTPPTAMPRHGGGGGSDRLYRLTGGLWVWWPEFPGGECRLVSEWRDEEFEASAVPLDGDAIVAARAAVRPLWE</sequence>
<dbReference type="Proteomes" id="UP000291259">
    <property type="component" value="Chromosome"/>
</dbReference>
<accession>A0A4P6FC22</accession>
<dbReference type="KEGG" id="agf:ET445_03080"/>
<reference evidence="2 3" key="1">
    <citation type="submission" date="2019-01" db="EMBL/GenBank/DDBJ databases">
        <title>Genome sequencing of strain FW100M-8.</title>
        <authorList>
            <person name="Heo J."/>
            <person name="Kim S.-J."/>
            <person name="Kim J.-S."/>
            <person name="Hong S.-B."/>
            <person name="Kwon S.-W."/>
        </authorList>
    </citation>
    <scope>NUCLEOTIDE SEQUENCE [LARGE SCALE GENOMIC DNA]</scope>
    <source>
        <strain evidence="2 3">FW100M-8</strain>
    </source>
</reference>
<organism evidence="2 3">
    <name type="scientific">Agromyces protaetiae</name>
    <dbReference type="NCBI Taxonomy" id="2509455"/>
    <lineage>
        <taxon>Bacteria</taxon>
        <taxon>Bacillati</taxon>
        <taxon>Actinomycetota</taxon>
        <taxon>Actinomycetes</taxon>
        <taxon>Micrococcales</taxon>
        <taxon>Microbacteriaceae</taxon>
        <taxon>Agromyces</taxon>
    </lineage>
</organism>
<dbReference type="EMBL" id="CP035491">
    <property type="protein sequence ID" value="QAY72473.1"/>
    <property type="molecule type" value="Genomic_DNA"/>
</dbReference>
<feature type="region of interest" description="Disordered" evidence="1">
    <location>
        <begin position="1"/>
        <end position="35"/>
    </location>
</feature>
<evidence type="ECO:0000313" key="3">
    <source>
        <dbReference type="Proteomes" id="UP000291259"/>
    </source>
</evidence>
<proteinExistence type="predicted"/>
<evidence type="ECO:0000256" key="1">
    <source>
        <dbReference type="SAM" id="MobiDB-lite"/>
    </source>
</evidence>
<dbReference type="RefSeq" id="WP_129188730.1">
    <property type="nucleotide sequence ID" value="NZ_CP035491.1"/>
</dbReference>
<dbReference type="AlphaFoldDB" id="A0A4P6FC22"/>
<feature type="compositionally biased region" description="Basic and acidic residues" evidence="1">
    <location>
        <begin position="14"/>
        <end position="26"/>
    </location>
</feature>
<protein>
    <submittedName>
        <fullName evidence="2">Uncharacterized protein</fullName>
    </submittedName>
</protein>
<name>A0A4P6FC22_9MICO</name>
<keyword evidence="3" id="KW-1185">Reference proteome</keyword>